<reference evidence="2" key="1">
    <citation type="submission" date="2022-07" db="EMBL/GenBank/DDBJ databases">
        <title>Marinobacter iranensis a new bacterium isolate from a hipersaline lake in Iran.</title>
        <authorList>
            <person name="Mohammad A.M.A."/>
            <person name="Cristina S.-P."/>
            <person name="Antonio V."/>
        </authorList>
    </citation>
    <scope>NUCLEOTIDE SEQUENCE</scope>
    <source>
        <strain evidence="2">71-i</strain>
    </source>
</reference>
<evidence type="ECO:0000313" key="3">
    <source>
        <dbReference type="Proteomes" id="UP001143391"/>
    </source>
</evidence>
<sequence length="701" mass="80345">MAEQLSRERIEEILVDLRNEPPWRKEAQREADFYDGNQLDQATLQRMEELGVPPIVVNLIKPTVDTVIGLEAKTRTDPLVTSDNRASTEGAEALNQKLKEATRMTRFNRALSDGFGSQVKCGIGWVEVGREADPFRYKYRVRTVHRNEIWADWRAREPDFSDGRFLVRRKFYDADELETFFPKHKHLIRQSMAERPMWEGPDEVDETLARAWGIERTTSLLAEEWRDIERRRLALYEVWYKVFTHAWVLDLPDGRVVEVNRKERRHLEAIATGLLEPRKVRTHRVRVAYYLGPHQMDDEPTPYPHNRFPYVPLVGYREDRSGAFYGLIRAMKSPQEEVNARRSKMLYNLSTRRVIADGDAVDDHGKAAAEVARSDGYIILNKSRQNKQGAFQVDTDAGLNEQQYRLMIEAKGNVQEASGLFQEMMGRSQGSGQSGEAIKSLVEQGTQVLGEIMDNYTEARRSAAEMLMSLITEDLAKLDQVPVEWEDEQGALREVVLNQPLVDEFGHRYRSNDVLRLRTKVVLDETPTSSSYRQQVLGRMMELTSSLPDQLQAAVIDLVVDASDLPNRKAYLERIRKATGVGGEQDPAAQQAAQQQQALEMRDKKLALDEREAKLNETLEKTRETAARVEKVMADAYYTKVRGDKTAGVESAYDAARTQKTYSEIQSDARENERKDIEQGAEMYERSRRLSSDPRNGSPQQ</sequence>
<dbReference type="Proteomes" id="UP001143391">
    <property type="component" value="Unassembled WGS sequence"/>
</dbReference>
<feature type="compositionally biased region" description="Basic and acidic residues" evidence="1">
    <location>
        <begin position="667"/>
        <end position="692"/>
    </location>
</feature>
<dbReference type="EMBL" id="JANCMW010000004">
    <property type="protein sequence ID" value="MDF0750287.1"/>
    <property type="molecule type" value="Genomic_DNA"/>
</dbReference>
<evidence type="ECO:0008006" key="4">
    <source>
        <dbReference type="Google" id="ProtNLM"/>
    </source>
</evidence>
<organism evidence="2 3">
    <name type="scientific">Marinobacter iranensis</name>
    <dbReference type="NCBI Taxonomy" id="2962607"/>
    <lineage>
        <taxon>Bacteria</taxon>
        <taxon>Pseudomonadati</taxon>
        <taxon>Pseudomonadota</taxon>
        <taxon>Gammaproteobacteria</taxon>
        <taxon>Pseudomonadales</taxon>
        <taxon>Marinobacteraceae</taxon>
        <taxon>Marinobacter</taxon>
    </lineage>
</organism>
<dbReference type="InterPro" id="IPR032427">
    <property type="entry name" value="P22_portal"/>
</dbReference>
<proteinExistence type="predicted"/>
<feature type="region of interest" description="Disordered" evidence="1">
    <location>
        <begin position="657"/>
        <end position="701"/>
    </location>
</feature>
<evidence type="ECO:0000313" key="2">
    <source>
        <dbReference type="EMBL" id="MDF0750287.1"/>
    </source>
</evidence>
<dbReference type="RefSeq" id="WP_275705818.1">
    <property type="nucleotide sequence ID" value="NZ_JANCMW010000004.1"/>
</dbReference>
<evidence type="ECO:0000256" key="1">
    <source>
        <dbReference type="SAM" id="MobiDB-lite"/>
    </source>
</evidence>
<name>A0ABT5Y9D5_9GAMM</name>
<dbReference type="Pfam" id="PF16510">
    <property type="entry name" value="P22_portal"/>
    <property type="match status" value="1"/>
</dbReference>
<keyword evidence="3" id="KW-1185">Reference proteome</keyword>
<gene>
    <name evidence="2" type="ORF">NLU14_08595</name>
</gene>
<comment type="caution">
    <text evidence="2">The sequence shown here is derived from an EMBL/GenBank/DDBJ whole genome shotgun (WGS) entry which is preliminary data.</text>
</comment>
<protein>
    <recommendedName>
        <fullName evidence="4">Portal protein</fullName>
    </recommendedName>
</protein>
<accession>A0ABT5Y9D5</accession>